<dbReference type="CDD" id="cd02257">
    <property type="entry name" value="Peptidase_C19"/>
    <property type="match status" value="1"/>
</dbReference>
<proteinExistence type="inferred from homology"/>
<keyword evidence="6" id="KW-1185">Reference proteome</keyword>
<keyword evidence="3" id="KW-0653">Protein transport</keyword>
<dbReference type="AlphaFoldDB" id="A0A315WD49"/>
<dbReference type="FunFam" id="3.30.1520.10:FF:000001">
    <property type="entry name" value="Sorting nexin"/>
    <property type="match status" value="1"/>
</dbReference>
<organism evidence="5 6">
    <name type="scientific">Gambusia affinis</name>
    <name type="common">Western mosquitofish</name>
    <name type="synonym">Heterandria affinis</name>
    <dbReference type="NCBI Taxonomy" id="33528"/>
    <lineage>
        <taxon>Eukaryota</taxon>
        <taxon>Metazoa</taxon>
        <taxon>Chordata</taxon>
        <taxon>Craniata</taxon>
        <taxon>Vertebrata</taxon>
        <taxon>Euteleostomi</taxon>
        <taxon>Actinopterygii</taxon>
        <taxon>Neopterygii</taxon>
        <taxon>Teleostei</taxon>
        <taxon>Neoteleostei</taxon>
        <taxon>Acanthomorphata</taxon>
        <taxon>Ovalentaria</taxon>
        <taxon>Atherinomorphae</taxon>
        <taxon>Cyprinodontiformes</taxon>
        <taxon>Poeciliidae</taxon>
        <taxon>Poeciliinae</taxon>
        <taxon>Gambusia</taxon>
    </lineage>
</organism>
<dbReference type="InterPro" id="IPR015404">
    <property type="entry name" value="Vps5_C"/>
</dbReference>
<gene>
    <name evidence="5" type="ORF">CCH79_00007746</name>
</gene>
<dbReference type="SUPFAM" id="SSF103657">
    <property type="entry name" value="BAR/IMD domain-like"/>
    <property type="match status" value="1"/>
</dbReference>
<dbReference type="InterPro" id="IPR036871">
    <property type="entry name" value="PX_dom_sf"/>
</dbReference>
<dbReference type="Gene3D" id="3.30.1520.10">
    <property type="entry name" value="Phox-like domain"/>
    <property type="match status" value="1"/>
</dbReference>
<dbReference type="Pfam" id="PF00787">
    <property type="entry name" value="PX"/>
    <property type="match status" value="1"/>
</dbReference>
<dbReference type="GO" id="GO:0005768">
    <property type="term" value="C:endosome"/>
    <property type="evidence" value="ECO:0007669"/>
    <property type="project" value="TreeGrafter"/>
</dbReference>
<dbReference type="Gene3D" id="1.20.1270.60">
    <property type="entry name" value="Arfaptin homology (AH) domain/BAR domain"/>
    <property type="match status" value="1"/>
</dbReference>
<evidence type="ECO:0000256" key="2">
    <source>
        <dbReference type="ARBA" id="ARBA00022448"/>
    </source>
</evidence>
<name>A0A315WD49_GAMAF</name>
<dbReference type="GO" id="GO:0006886">
    <property type="term" value="P:intracellular protein transport"/>
    <property type="evidence" value="ECO:0007669"/>
    <property type="project" value="InterPro"/>
</dbReference>
<dbReference type="InterPro" id="IPR001683">
    <property type="entry name" value="PX_dom"/>
</dbReference>
<dbReference type="InterPro" id="IPR038765">
    <property type="entry name" value="Papain-like_cys_pep_sf"/>
</dbReference>
<keyword evidence="2" id="KW-0813">Transport</keyword>
<dbReference type="PANTHER" id="PTHR45850">
    <property type="entry name" value="SORTING NEXIN FAMILY MEMBER"/>
    <property type="match status" value="1"/>
</dbReference>
<reference evidence="5 6" key="1">
    <citation type="journal article" date="2018" name="G3 (Bethesda)">
        <title>A High-Quality Reference Genome for the Invasive Mosquitofish Gambusia affinis Using a Chicago Library.</title>
        <authorList>
            <person name="Hoffberg S.L."/>
            <person name="Troendle N.J."/>
            <person name="Glenn T.C."/>
            <person name="Mahmud O."/>
            <person name="Louha S."/>
            <person name="Chalopin D."/>
            <person name="Bennetzen J.L."/>
            <person name="Mauricio R."/>
        </authorList>
    </citation>
    <scope>NUCLEOTIDE SEQUENCE [LARGE SCALE GENOMIC DNA]</scope>
    <source>
        <strain evidence="5">NE01/NJP1002.9</strain>
        <tissue evidence="5">Muscle</tissue>
    </source>
</reference>
<accession>A0A315WD49</accession>
<dbReference type="InterPro" id="IPR027267">
    <property type="entry name" value="AH/BAR_dom_sf"/>
</dbReference>
<comment type="similarity">
    <text evidence="1">Belongs to the sorting nexin family.</text>
</comment>
<protein>
    <recommendedName>
        <fullName evidence="4">PX domain-containing protein</fullName>
    </recommendedName>
</protein>
<sequence length="1006" mass="112819">MGPVAASILRVSRRRWSESVGSVMLASMAAAALAGTHCNNLGRPCPVAVAWSFGRPSYLLWCCSADQRAPSCPGLIQARRTDRTVAVRPTLCQAESHGDGADRVEAFWESSSPPCDPTVIANKDISTVPEDEDQVLLLGLPGFVGGVIQRVSTVIGGEELDEAAVGVFHGFADVSHQDLLPLFHNDLLPVLAQTEQHGLLPLPHLFLSRRLPHLHVVEHPDDFITSDNCARASGPKNQLNLEMETFSEDEEVAFDELCVPGLKMSAGVEASLVVEWETTKTGNMLMGFEEILDDFADYLAQDDLFQYLTEDETESEDEQLSDESYPDPFLDLMITLDDLRCQEAYQDISELGPIVCLPVALPYDSTTSLLNRWASETCAKCCDVCYSNLKRKYFFNHTDVIALCLKRSDSQEDVRLPVIPSPTIDIPVNTGTLLYRLSSVICHQSTSCLRGHFYTYLMCGELVYKAEDDQITISDVDCAPDICHNGSIYIYEKYTEGHDEFSVGLKMTTPTNTPTMTELGKDLKVLTYPNSQIDETITKNKLSACFEGEEINMETAANITSPGALNETYCCTNNKDRSTMEDKKGTIDLGTVSTSCHPPFAAMMQEGLDDGPDFLSEEDRGPRAVNVDLEMDATLQVDISDALSERDKVKFTVHTKSTLPNFKQNEFSVVRQHEEFIWLHDSFVENEDYAGYIIPPAPPRPDFDASREKLQKLGEGEGSMTKEEFTKMKQELEAEYLAIFKKTVAMHEVFLCRVAAHPILRKDLNFHVFLEYNQDLSVRGKNKKEKLEDFFKNVVKSADGVLVAGVKDVDDFFEHEKTFLLEYHNRVKDASAKCDRMIRSHKNAADDMNRIASSLYTLGTQDSTDLCKFFLKVSELFEKTRKIEARVAADEDLKLADLLKYYLRESQAAKDLLYRRSRGLVDYENANKALDKARAKNRDVLQAETNQQLCCHKFEKISESAKQELIDFKTRRVAAFRKNLVELAELELKHAKGNLQLLQSCVGVLK</sequence>
<dbReference type="Gene3D" id="3.90.70.10">
    <property type="entry name" value="Cysteine proteinases"/>
    <property type="match status" value="1"/>
</dbReference>
<dbReference type="CDD" id="cd07662">
    <property type="entry name" value="BAR_SNX6"/>
    <property type="match status" value="1"/>
</dbReference>
<dbReference type="STRING" id="33528.ENSGAFP00000016780"/>
<dbReference type="CDD" id="cd07292">
    <property type="entry name" value="PX_SNX6"/>
    <property type="match status" value="1"/>
</dbReference>
<dbReference type="GO" id="GO:0035091">
    <property type="term" value="F:phosphatidylinositol binding"/>
    <property type="evidence" value="ECO:0007669"/>
    <property type="project" value="InterPro"/>
</dbReference>
<evidence type="ECO:0000259" key="4">
    <source>
        <dbReference type="PROSITE" id="PS50195"/>
    </source>
</evidence>
<evidence type="ECO:0000313" key="5">
    <source>
        <dbReference type="EMBL" id="PWA29763.1"/>
    </source>
</evidence>
<dbReference type="PROSITE" id="PS50195">
    <property type="entry name" value="PX"/>
    <property type="match status" value="1"/>
</dbReference>
<dbReference type="SUPFAM" id="SSF64268">
    <property type="entry name" value="PX domain"/>
    <property type="match status" value="1"/>
</dbReference>
<feature type="domain" description="PX" evidence="4">
    <location>
        <begin position="629"/>
        <end position="776"/>
    </location>
</feature>
<dbReference type="GO" id="GO:0005829">
    <property type="term" value="C:cytosol"/>
    <property type="evidence" value="ECO:0007669"/>
    <property type="project" value="GOC"/>
</dbReference>
<dbReference type="Pfam" id="PF09325">
    <property type="entry name" value="Vps5"/>
    <property type="match status" value="1"/>
</dbReference>
<evidence type="ECO:0000256" key="3">
    <source>
        <dbReference type="ARBA" id="ARBA00022927"/>
    </source>
</evidence>
<evidence type="ECO:0000256" key="1">
    <source>
        <dbReference type="ARBA" id="ARBA00010883"/>
    </source>
</evidence>
<comment type="caution">
    <text evidence="5">The sequence shown here is derived from an EMBL/GenBank/DDBJ whole genome shotgun (WGS) entry which is preliminary data.</text>
</comment>
<evidence type="ECO:0000313" key="6">
    <source>
        <dbReference type="Proteomes" id="UP000250572"/>
    </source>
</evidence>
<dbReference type="InterPro" id="IPR028657">
    <property type="entry name" value="BAR_SNX6"/>
</dbReference>
<feature type="non-terminal residue" evidence="5">
    <location>
        <position position="1006"/>
    </location>
</feature>
<dbReference type="Proteomes" id="UP000250572">
    <property type="component" value="Unassembled WGS sequence"/>
</dbReference>
<dbReference type="PANTHER" id="PTHR45850:SF4">
    <property type="entry name" value="SORTING NEXIN-6"/>
    <property type="match status" value="1"/>
</dbReference>
<dbReference type="EMBL" id="NHOQ01000541">
    <property type="protein sequence ID" value="PWA29763.1"/>
    <property type="molecule type" value="Genomic_DNA"/>
</dbReference>
<dbReference type="SUPFAM" id="SSF54001">
    <property type="entry name" value="Cysteine proteinases"/>
    <property type="match status" value="1"/>
</dbReference>
<dbReference type="GO" id="GO:0042147">
    <property type="term" value="P:retrograde transport, endosome to Golgi"/>
    <property type="evidence" value="ECO:0007669"/>
    <property type="project" value="TreeGrafter"/>
</dbReference>
<dbReference type="InterPro" id="IPR042136">
    <property type="entry name" value="PX_SNX6"/>
</dbReference>
<dbReference type="FunFam" id="1.20.1270.60:FF:000008">
    <property type="entry name" value="Sorting nexin"/>
    <property type="match status" value="1"/>
</dbReference>